<feature type="signal peptide" evidence="1">
    <location>
        <begin position="1"/>
        <end position="16"/>
    </location>
</feature>
<name>A0ABX2IS37_9RHOB</name>
<accession>A0ABX2IS37</accession>
<dbReference type="Gene3D" id="2.30.30.40">
    <property type="entry name" value="SH3 Domains"/>
    <property type="match status" value="1"/>
</dbReference>
<evidence type="ECO:0000313" key="4">
    <source>
        <dbReference type="Proteomes" id="UP000777935"/>
    </source>
</evidence>
<protein>
    <submittedName>
        <fullName evidence="3">SH3 domain-containing protein</fullName>
    </submittedName>
</protein>
<gene>
    <name evidence="3" type="ORF">HRQ87_12955</name>
</gene>
<evidence type="ECO:0000259" key="2">
    <source>
        <dbReference type="Pfam" id="PF08239"/>
    </source>
</evidence>
<comment type="caution">
    <text evidence="3">The sequence shown here is derived from an EMBL/GenBank/DDBJ whole genome shotgun (WGS) entry which is preliminary data.</text>
</comment>
<dbReference type="EMBL" id="JABUFE010000007">
    <property type="protein sequence ID" value="NSX55713.1"/>
    <property type="molecule type" value="Genomic_DNA"/>
</dbReference>
<dbReference type="InterPro" id="IPR003646">
    <property type="entry name" value="SH3-like_bac-type"/>
</dbReference>
<reference evidence="3 4" key="1">
    <citation type="submission" date="2020-06" db="EMBL/GenBank/DDBJ databases">
        <title>Sulfitobacter algicola sp. nov., isolated from green algae.</title>
        <authorList>
            <person name="Wang C."/>
        </authorList>
    </citation>
    <scope>NUCLEOTIDE SEQUENCE [LARGE SCALE GENOMIC DNA]</scope>
    <source>
        <strain evidence="3 4">1151</strain>
    </source>
</reference>
<dbReference type="Proteomes" id="UP000777935">
    <property type="component" value="Unassembled WGS sequence"/>
</dbReference>
<keyword evidence="4" id="KW-1185">Reference proteome</keyword>
<sequence length="202" mass="22030">MRILLFTLLFTLPLFADQPQMMLPALFKVQGVASDDQLNVRAAPDASSDILGRYDATAKDIEVVGFSPEGKWAQVNMAGQTGWVSLAYLQNQPIALDQNNLPAGLQCFGTEPFWTLTPSDGTLVLTHQINEKKAIFQINSTSPAQYLQNFYGMNINVSNDSGKSIIRILPGRCSDGMSESLYGLHIIGDDIGIGCCSIENIK</sequence>
<proteinExistence type="predicted"/>
<feature type="domain" description="SH3b" evidence="2">
    <location>
        <begin position="37"/>
        <end position="90"/>
    </location>
</feature>
<dbReference type="Pfam" id="PF08239">
    <property type="entry name" value="SH3_3"/>
    <property type="match status" value="1"/>
</dbReference>
<keyword evidence="1" id="KW-0732">Signal</keyword>
<organism evidence="3 4">
    <name type="scientific">Parasulfitobacter algicola</name>
    <dbReference type="NCBI Taxonomy" id="2614809"/>
    <lineage>
        <taxon>Bacteria</taxon>
        <taxon>Pseudomonadati</taxon>
        <taxon>Pseudomonadota</taxon>
        <taxon>Alphaproteobacteria</taxon>
        <taxon>Rhodobacterales</taxon>
        <taxon>Roseobacteraceae</taxon>
        <taxon>Parasulfitobacter</taxon>
    </lineage>
</organism>
<evidence type="ECO:0000313" key="3">
    <source>
        <dbReference type="EMBL" id="NSX55713.1"/>
    </source>
</evidence>
<evidence type="ECO:0000256" key="1">
    <source>
        <dbReference type="SAM" id="SignalP"/>
    </source>
</evidence>
<feature type="chain" id="PRO_5045971975" evidence="1">
    <location>
        <begin position="17"/>
        <end position="202"/>
    </location>
</feature>
<dbReference type="RefSeq" id="WP_174138857.1">
    <property type="nucleotide sequence ID" value="NZ_JABUFE010000007.1"/>
</dbReference>